<feature type="region of interest" description="Disordered" evidence="31">
    <location>
        <begin position="2103"/>
        <end position="2142"/>
    </location>
</feature>
<evidence type="ECO:0000256" key="23">
    <source>
        <dbReference type="ARBA" id="ARBA00023014"/>
    </source>
</evidence>
<evidence type="ECO:0000256" key="25">
    <source>
        <dbReference type="ARBA" id="ARBA00023146"/>
    </source>
</evidence>
<dbReference type="Gene3D" id="2.40.30.270">
    <property type="match status" value="1"/>
</dbReference>
<dbReference type="GO" id="GO:0004820">
    <property type="term" value="F:glycine-tRNA ligase activity"/>
    <property type="evidence" value="ECO:0007669"/>
    <property type="project" value="UniProtKB-EC"/>
</dbReference>
<keyword evidence="25 33" id="KW-0030">Aminoacyl-tRNA synthetase</keyword>
<dbReference type="GO" id="GO:0016787">
    <property type="term" value="F:hydrolase activity"/>
    <property type="evidence" value="ECO:0007669"/>
    <property type="project" value="UniProtKB-KW"/>
</dbReference>
<keyword evidence="24" id="KW-0238">DNA-binding</keyword>
<keyword evidence="21" id="KW-0648">Protein biosynthesis</keyword>
<dbReference type="Pfam" id="PF08696">
    <property type="entry name" value="Dna2"/>
    <property type="match status" value="1"/>
</dbReference>
<evidence type="ECO:0000256" key="3">
    <source>
        <dbReference type="ARBA" id="ARBA00004496"/>
    </source>
</evidence>
<dbReference type="CDD" id="cd18041">
    <property type="entry name" value="DEXXQc_DNA2"/>
    <property type="match status" value="1"/>
</dbReference>
<dbReference type="InterPro" id="IPR022765">
    <property type="entry name" value="Dna2/Cas4_DUF83"/>
</dbReference>
<feature type="region of interest" description="Disordered" evidence="31">
    <location>
        <begin position="869"/>
        <end position="926"/>
    </location>
</feature>
<dbReference type="GO" id="GO:0006260">
    <property type="term" value="P:DNA replication"/>
    <property type="evidence" value="ECO:0007669"/>
    <property type="project" value="UniProtKB-KW"/>
</dbReference>
<dbReference type="Gene3D" id="3.40.50.800">
    <property type="entry name" value="Anticodon-binding domain"/>
    <property type="match status" value="1"/>
</dbReference>
<feature type="region of interest" description="Disordered" evidence="31">
    <location>
        <begin position="661"/>
        <end position="757"/>
    </location>
</feature>
<dbReference type="Pfam" id="PF03129">
    <property type="entry name" value="HGTP_anticodon"/>
    <property type="match status" value="1"/>
</dbReference>
<dbReference type="PROSITE" id="PS50890">
    <property type="entry name" value="PUA"/>
    <property type="match status" value="1"/>
</dbReference>
<feature type="compositionally biased region" description="Basic and acidic residues" evidence="31">
    <location>
        <begin position="704"/>
        <end position="714"/>
    </location>
</feature>
<dbReference type="InterPro" id="IPR033731">
    <property type="entry name" value="GlyRS-like_core"/>
</dbReference>
<accession>A0A545V6W5</accession>
<comment type="similarity">
    <text evidence="4">Belongs to the DNA2/NAM7 helicase family.</text>
</comment>
<keyword evidence="10" id="KW-0963">Cytoplasm</keyword>
<keyword evidence="27" id="KW-0539">Nucleus</keyword>
<dbReference type="GO" id="GO:0051539">
    <property type="term" value="F:4 iron, 4 sulfur cluster binding"/>
    <property type="evidence" value="ECO:0007669"/>
    <property type="project" value="UniProtKB-KW"/>
</dbReference>
<evidence type="ECO:0000256" key="2">
    <source>
        <dbReference type="ARBA" id="ARBA00004123"/>
    </source>
</evidence>
<evidence type="ECO:0000313" key="34">
    <source>
        <dbReference type="Proteomes" id="UP000315783"/>
    </source>
</evidence>
<dbReference type="GO" id="GO:0005739">
    <property type="term" value="C:mitochondrion"/>
    <property type="evidence" value="ECO:0007669"/>
    <property type="project" value="TreeGrafter"/>
</dbReference>
<evidence type="ECO:0000256" key="21">
    <source>
        <dbReference type="ARBA" id="ARBA00022917"/>
    </source>
</evidence>
<keyword evidence="13" id="KW-0540">Nuclease</keyword>
<dbReference type="Pfam" id="PF13086">
    <property type="entry name" value="AAA_11"/>
    <property type="match status" value="2"/>
</dbReference>
<dbReference type="NCBIfam" id="NF003211">
    <property type="entry name" value="PRK04173.1"/>
    <property type="match status" value="1"/>
</dbReference>
<comment type="similarity">
    <text evidence="5">Belongs to the class-II aminoacyl-tRNA synthetase family.</text>
</comment>
<evidence type="ECO:0000256" key="10">
    <source>
        <dbReference type="ARBA" id="ARBA00022490"/>
    </source>
</evidence>
<evidence type="ECO:0000313" key="33">
    <source>
        <dbReference type="EMBL" id="TQV97451.1"/>
    </source>
</evidence>
<dbReference type="InterPro" id="IPR041677">
    <property type="entry name" value="DNA2/NAM7_AAA_11"/>
</dbReference>
<evidence type="ECO:0000256" key="30">
    <source>
        <dbReference type="ARBA" id="ARBA00047995"/>
    </source>
</evidence>
<comment type="subcellular location">
    <subcellularLocation>
        <location evidence="3">Cytoplasm</location>
    </subcellularLocation>
    <subcellularLocation>
        <location evidence="2">Nucleus</location>
    </subcellularLocation>
</comment>
<keyword evidence="14" id="KW-0479">Metal-binding</keyword>
<dbReference type="GO" id="GO:0005524">
    <property type="term" value="F:ATP binding"/>
    <property type="evidence" value="ECO:0007669"/>
    <property type="project" value="UniProtKB-KW"/>
</dbReference>
<keyword evidence="26" id="KW-0234">DNA repair</keyword>
<dbReference type="GO" id="GO:0006281">
    <property type="term" value="P:DNA repair"/>
    <property type="evidence" value="ECO:0007669"/>
    <property type="project" value="UniProtKB-KW"/>
</dbReference>
<dbReference type="EC" id="6.1.1.14" evidence="7"/>
<evidence type="ECO:0000256" key="22">
    <source>
        <dbReference type="ARBA" id="ARBA00023004"/>
    </source>
</evidence>
<dbReference type="FunFam" id="3.40.50.300:FF:001170">
    <property type="entry name" value="DNA replication helicase Dna2"/>
    <property type="match status" value="1"/>
</dbReference>
<dbReference type="PANTHER" id="PTHR10745">
    <property type="entry name" value="GLYCYL-TRNA SYNTHETASE/DNA POLYMERASE SUBUNIT GAMMA-2"/>
    <property type="match status" value="1"/>
</dbReference>
<protein>
    <recommendedName>
        <fullName evidence="8">DNA replication ATP-dependent helicase/nuclease DNA2</fullName>
        <ecNumber evidence="6">3.6.4.12</ecNumber>
        <ecNumber evidence="7">6.1.1.14</ecNumber>
    </recommendedName>
    <alternativeName>
        <fullName evidence="29">Diadenosine tetraphosphate synthetase</fullName>
    </alternativeName>
</protein>
<dbReference type="InterPro" id="IPR006195">
    <property type="entry name" value="aa-tRNA-synth_II"/>
</dbReference>
<comment type="catalytic activity">
    <reaction evidence="30">
        <text>ATP + H2O = ADP + phosphate + H(+)</text>
        <dbReference type="Rhea" id="RHEA:13065"/>
        <dbReference type="ChEBI" id="CHEBI:15377"/>
        <dbReference type="ChEBI" id="CHEBI:15378"/>
        <dbReference type="ChEBI" id="CHEBI:30616"/>
        <dbReference type="ChEBI" id="CHEBI:43474"/>
        <dbReference type="ChEBI" id="CHEBI:456216"/>
        <dbReference type="EC" id="3.6.4.12"/>
    </reaction>
</comment>
<dbReference type="SUPFAM" id="SSF55681">
    <property type="entry name" value="Class II aaRS and biotin synthetases"/>
    <property type="match status" value="1"/>
</dbReference>
<evidence type="ECO:0000256" key="28">
    <source>
        <dbReference type="ARBA" id="ARBA00023268"/>
    </source>
</evidence>
<dbReference type="InterPro" id="IPR011604">
    <property type="entry name" value="PDDEXK-like_dom_sf"/>
</dbReference>
<dbReference type="STRING" id="43265.A0A545V6W5"/>
<dbReference type="SUPFAM" id="SSF52540">
    <property type="entry name" value="P-loop containing nucleoside triphosphate hydrolases"/>
    <property type="match status" value="1"/>
</dbReference>
<dbReference type="InterPro" id="IPR047187">
    <property type="entry name" value="SF1_C_Upf1"/>
</dbReference>
<gene>
    <name evidence="33" type="ORF">IF1G_03194</name>
</gene>
<evidence type="ECO:0000259" key="32">
    <source>
        <dbReference type="PROSITE" id="PS50862"/>
    </source>
</evidence>
<feature type="domain" description="Aminoacyl-transfer RNA synthetases class-II family profile" evidence="32">
    <location>
        <begin position="237"/>
        <end position="516"/>
    </location>
</feature>
<keyword evidence="16" id="KW-0255">Endonuclease</keyword>
<comment type="caution">
    <text evidence="33">The sequence shown here is derived from an EMBL/GenBank/DDBJ whole genome shotgun (WGS) entry which is preliminary data.</text>
</comment>
<dbReference type="SUPFAM" id="SSF52954">
    <property type="entry name" value="Class II aaRS ABD-related"/>
    <property type="match status" value="1"/>
</dbReference>
<dbReference type="FunFam" id="3.90.320.10:FF:000001">
    <property type="entry name" value="DNA replication helicase Dna2"/>
    <property type="match status" value="1"/>
</dbReference>
<dbReference type="PANTHER" id="PTHR10745:SF0">
    <property type="entry name" value="GLYCINE--TRNA LIGASE"/>
    <property type="match status" value="1"/>
</dbReference>
<dbReference type="Pfam" id="PF13087">
    <property type="entry name" value="AAA_12"/>
    <property type="match status" value="1"/>
</dbReference>
<dbReference type="CDD" id="cd18808">
    <property type="entry name" value="SF1_C_Upf1"/>
    <property type="match status" value="1"/>
</dbReference>
<dbReference type="EC" id="3.6.4.12" evidence="6"/>
<keyword evidence="9" id="KW-0004">4Fe-4S</keyword>
<evidence type="ECO:0000256" key="11">
    <source>
        <dbReference type="ARBA" id="ARBA00022598"/>
    </source>
</evidence>
<evidence type="ECO:0000256" key="24">
    <source>
        <dbReference type="ARBA" id="ARBA00023125"/>
    </source>
</evidence>
<dbReference type="Gene3D" id="3.40.50.300">
    <property type="entry name" value="P-loop containing nucleotide triphosphate hydrolases"/>
    <property type="match status" value="3"/>
</dbReference>
<evidence type="ECO:0000256" key="27">
    <source>
        <dbReference type="ARBA" id="ARBA00023242"/>
    </source>
</evidence>
<evidence type="ECO:0000256" key="9">
    <source>
        <dbReference type="ARBA" id="ARBA00022485"/>
    </source>
</evidence>
<keyword evidence="19" id="KW-0347">Helicase</keyword>
<dbReference type="InterPro" id="IPR027417">
    <property type="entry name" value="P-loop_NTPase"/>
</dbReference>
<dbReference type="Gene3D" id="3.30.930.10">
    <property type="entry name" value="Bira Bifunctional Protein, Domain 2"/>
    <property type="match status" value="1"/>
</dbReference>
<dbReference type="InterPro" id="IPR036621">
    <property type="entry name" value="Anticodon-bd_dom_sf"/>
</dbReference>
<dbReference type="GO" id="GO:0005634">
    <property type="term" value="C:nucleus"/>
    <property type="evidence" value="ECO:0007669"/>
    <property type="project" value="UniProtKB-SubCell"/>
</dbReference>
<dbReference type="CDD" id="cd22318">
    <property type="entry name" value="DNA2_N-like"/>
    <property type="match status" value="1"/>
</dbReference>
<dbReference type="FunFam" id="3.40.50.300:FF:000789">
    <property type="entry name" value="DNA replication ATP-dependent helicase/nuclease DNA2"/>
    <property type="match status" value="1"/>
</dbReference>
<evidence type="ECO:0000256" key="4">
    <source>
        <dbReference type="ARBA" id="ARBA00007913"/>
    </source>
</evidence>
<feature type="region of interest" description="Disordered" evidence="31">
    <location>
        <begin position="942"/>
        <end position="967"/>
    </location>
</feature>
<evidence type="ECO:0000256" key="13">
    <source>
        <dbReference type="ARBA" id="ARBA00022722"/>
    </source>
</evidence>
<evidence type="ECO:0000256" key="20">
    <source>
        <dbReference type="ARBA" id="ARBA00022840"/>
    </source>
</evidence>
<feature type="region of interest" description="Disordered" evidence="31">
    <location>
        <begin position="831"/>
        <end position="857"/>
    </location>
</feature>
<dbReference type="Gene3D" id="3.90.320.10">
    <property type="match status" value="1"/>
</dbReference>
<organism evidence="33 34">
    <name type="scientific">Cordyceps javanica</name>
    <dbReference type="NCBI Taxonomy" id="43265"/>
    <lineage>
        <taxon>Eukaryota</taxon>
        <taxon>Fungi</taxon>
        <taxon>Dikarya</taxon>
        <taxon>Ascomycota</taxon>
        <taxon>Pezizomycotina</taxon>
        <taxon>Sordariomycetes</taxon>
        <taxon>Hypocreomycetidae</taxon>
        <taxon>Hypocreales</taxon>
        <taxon>Cordycipitaceae</taxon>
        <taxon>Cordyceps</taxon>
    </lineage>
</organism>
<evidence type="ECO:0000256" key="29">
    <source>
        <dbReference type="ARBA" id="ARBA00030057"/>
    </source>
</evidence>
<dbReference type="InterPro" id="IPR026851">
    <property type="entry name" value="Dna2/JHS1_DEXXQ-box"/>
</dbReference>
<evidence type="ECO:0000256" key="15">
    <source>
        <dbReference type="ARBA" id="ARBA00022741"/>
    </source>
</evidence>
<dbReference type="GO" id="GO:0004519">
    <property type="term" value="F:endonuclease activity"/>
    <property type="evidence" value="ECO:0007669"/>
    <property type="project" value="UniProtKB-KW"/>
</dbReference>
<dbReference type="PROSITE" id="PS50862">
    <property type="entry name" value="AA_TRNA_LIGASE_II"/>
    <property type="match status" value="1"/>
</dbReference>
<dbReference type="Proteomes" id="UP000315783">
    <property type="component" value="Unassembled WGS sequence"/>
</dbReference>
<evidence type="ECO:0000256" key="1">
    <source>
        <dbReference type="ARBA" id="ARBA00001966"/>
    </source>
</evidence>
<dbReference type="FunFam" id="3.30.930.10:FF:000010">
    <property type="entry name" value="Glycyl-tRNA synthetase 1"/>
    <property type="match status" value="1"/>
</dbReference>
<dbReference type="EMBL" id="SPUK01000004">
    <property type="protein sequence ID" value="TQV97451.1"/>
    <property type="molecule type" value="Genomic_DNA"/>
</dbReference>
<feature type="compositionally biased region" description="Low complexity" evidence="31">
    <location>
        <begin position="740"/>
        <end position="749"/>
    </location>
</feature>
<keyword evidence="20" id="KW-0067">ATP-binding</keyword>
<dbReference type="Gene3D" id="3.30.720.200">
    <property type="match status" value="1"/>
</dbReference>
<keyword evidence="18" id="KW-0378">Hydrolase</keyword>
<evidence type="ECO:0000256" key="5">
    <source>
        <dbReference type="ARBA" id="ARBA00008226"/>
    </source>
</evidence>
<dbReference type="GO" id="GO:0070150">
    <property type="term" value="P:mitochondrial glycyl-tRNA aminoacylation"/>
    <property type="evidence" value="ECO:0007669"/>
    <property type="project" value="TreeGrafter"/>
</dbReference>
<evidence type="ECO:0000256" key="14">
    <source>
        <dbReference type="ARBA" id="ARBA00022723"/>
    </source>
</evidence>
<evidence type="ECO:0000256" key="8">
    <source>
        <dbReference type="ARBA" id="ARBA00021516"/>
    </source>
</evidence>
<evidence type="ECO:0000256" key="7">
    <source>
        <dbReference type="ARBA" id="ARBA00012829"/>
    </source>
</evidence>
<dbReference type="CDD" id="cd00774">
    <property type="entry name" value="GlyRS-like_core"/>
    <property type="match status" value="1"/>
</dbReference>
<evidence type="ECO:0000256" key="18">
    <source>
        <dbReference type="ARBA" id="ARBA00022801"/>
    </source>
</evidence>
<evidence type="ECO:0000256" key="19">
    <source>
        <dbReference type="ARBA" id="ARBA00022806"/>
    </source>
</evidence>
<dbReference type="InterPro" id="IPR041679">
    <property type="entry name" value="DNA2/NAM7-like_C"/>
</dbReference>
<dbReference type="InterPro" id="IPR002315">
    <property type="entry name" value="tRNA-synt_gly"/>
</dbReference>
<evidence type="ECO:0000256" key="12">
    <source>
        <dbReference type="ARBA" id="ARBA00022705"/>
    </source>
</evidence>
<dbReference type="FunFam" id="3.40.50.800:FF:000004">
    <property type="entry name" value="Glycine--tRNA ligase 2"/>
    <property type="match status" value="1"/>
</dbReference>
<dbReference type="Pfam" id="PF01930">
    <property type="entry name" value="Cas_Cas4"/>
    <property type="match status" value="1"/>
</dbReference>
<evidence type="ECO:0000256" key="26">
    <source>
        <dbReference type="ARBA" id="ARBA00023204"/>
    </source>
</evidence>
<dbReference type="InterPro" id="IPR004154">
    <property type="entry name" value="Anticodon-bd"/>
</dbReference>
<sequence>MPTTTLSRQEFSRVQFESLLKRRFFFTEAFEIYRTAPNYKGDNRGLFDYGPPGCALLTNIVNEWRRHFVIEENMLELDCTAITPEAVLKTSGHVDRFADWMCRDPVKGEFLRADHLIETVLQTRIANSAKVSSDPKSKALQLDEPTIHQYREILAKIDNYDGPELGKFIKELDIRNPDGNGAVEEPTAFNLMFKSSIGPSSAAPVFFRPETAQGQFLNFRKLLKYCQGSMPFASACIGKSYRNEISPRSGLLRVREFLMAEVEHFVDPDGDKSHERFPEVQEIRLPFLSKETQMSGKTTTDTASIGGAVRRKLVDNETLGYFLARIYLFLIKLGADPEKIRFRQHMDNEMAHYACDCWDAELLTSYGWIECVGCADRSAYDLTVHSKETGTPLTVKENLSEPREITLWRASLEKRLLGPRFKKDARKIEAAVQALDQETLETLAAQMAKTGVIHVLTGEPLSDGKTVVELSAEICSIEKITRIENTREYTPNVIEPSFGIGRILYCILEHVYWYRPQDTAREVLSLPILTAPTKVLIVPLSNHQSFKPVIKSLAGRFRSMGITSTVDASSVSIGKRYSRNDELGTPLGITVDFDTVKDGSITLRERDSTSQVRGSEDEIVEAVKNLVSGSESWEEVSRRLSAFTGQAQEDKFRYEAQADDDLLQPGDGADQPQSRPDLADLATPVTRLNWRDLEPLANAEDTDKDASPNDRILWDNKQSGSYGSGLSPMLGRKGKKRARSSSPTSSPAAEKQNAPAVNIKRLTKALRSPHPDPTLELWDRFSLASPASQKTPIAHPALAQLMVSSSPQPNKQLASQSGSINMRRAVSCGLNWPKRRKLEKSKSSQLGKGQRDLEAASKSSLVSALLSTVTSSMQEHGSDDASHPVESPSPKKRHQLSAGATSAYIPCKANGKEAPAGSSDYGDDEFDDDALMELELNTTTAPATQETPIKPRVGKPATAIPANTVSDDFGDMDDELFDNEELIRLSQKPMSKSNRPKREATTQKPALADLDEFDDDFADDIDFEAVELAATQSLQQAKSDAGPVKKDKTIQRYLITNVLDGEYIDQYNITRPEKILLIMADNSKITRQVHLRGAWYDTPAHAKSYVHVIGKFSLKGQCIVDDAQNLLILHPDQLVSATVVADSFGCMRRAVLQDRVKATSEASAPLVYGTMLHEIFQDALLANRWDLPFLAQLIEKITEKHVEELYTIKVGLPSAREHLQSKMMELSYWAKSFVSSQPNNDAVVEDRNGKKATMAVTKLLDVEEHVWSPMYGLKGNIDATVEVNMTDGKHSRTLTVPFEVKTGRNASSSHMAQTALYTLLLSDRYDIDIAYGVLYYMETSKTMRIPAVRHELRHMIMQRNQLACYIRERSVQLPPMLKSKHMCGRCYAKPSCFIYHRLADNGDGDSSGMDEKFDELVKHLTPRHQDFFVKWENLLTMEEKESQKTKRELWTMTSNEREKKSRCFADVIIEEGSASVDSDTPRINRFHYTFIKRNPQPGFSFLESEIGVGEPIVVSDEEGHFALAIGYVTASRKQRISVAVDRRLHNSRIRQPGFDELDNQVFASIMEVAPEGASAEQSQGRIKEAPIRYRLDQDEFSNGMATVRNNIVQIMSNQFPEAKRIRELIVDLEAPRFKYIPTQYTISEQESLNVDQKKAIEKVMSAQDYALVLGMPGTGKTTTIAHIIRALTSQGKSVLLTSHTHTAVDNILLKLKSDQIKILRLGAPAKIHPDVQGFATLAGQPMKTFEEIKQAWHGTPVVATTCLGINHPVFQERAFDYCIVDEASQITLPICAGPIRMAKTFVLVGDHNQLPPVVKNEAARQGGLDVSLFKLLSDSHPDSVVNLAHQYRMCEDIMTLSNTLIYDGKLVCGTEQLREKKLHVPNMRALAQRHHSAATLLLPGTPRSFCKGPAPSRCWLYDLLESEARVRFVNTDTIQPMAREEAHGKRIVNSAEIRIVSQLVESLLTVGIPASEVGVMTHYRSQLFLLKDKLKAYPGVEMHTTDRFQGRDKEVIVLSLVRSNDACNIGDLLRDWRRINVAFTRAKTKLLVIGSKTTLSGSNVNNKENMLSRFVALMEQRDWIYNLPTDALDSHYFEEIGTQTTSIGGTQAVSPQSHKKKSLGAKKPVTAAPGKENQRPSPKRARIGGRALLKDKLITRDILNEMTNGAY</sequence>
<evidence type="ECO:0000256" key="31">
    <source>
        <dbReference type="SAM" id="MobiDB-lite"/>
    </source>
</evidence>
<proteinExistence type="inferred from homology"/>
<keyword evidence="22" id="KW-0408">Iron</keyword>
<dbReference type="GO" id="GO:0003677">
    <property type="term" value="F:DNA binding"/>
    <property type="evidence" value="ECO:0007669"/>
    <property type="project" value="UniProtKB-KW"/>
</dbReference>
<feature type="region of interest" description="Disordered" evidence="31">
    <location>
        <begin position="985"/>
        <end position="1004"/>
    </location>
</feature>
<dbReference type="GO" id="GO:0046872">
    <property type="term" value="F:metal ion binding"/>
    <property type="evidence" value="ECO:0007669"/>
    <property type="project" value="UniProtKB-KW"/>
</dbReference>
<keyword evidence="11" id="KW-0436">Ligase</keyword>
<dbReference type="NCBIfam" id="TIGR00389">
    <property type="entry name" value="glyS_dimeric"/>
    <property type="match status" value="1"/>
</dbReference>
<dbReference type="Gene3D" id="3.30.40.230">
    <property type="match status" value="1"/>
</dbReference>
<keyword evidence="34" id="KW-1185">Reference proteome</keyword>
<keyword evidence="15" id="KW-0547">Nucleotide-binding</keyword>
<dbReference type="OrthoDB" id="6513042at2759"/>
<evidence type="ECO:0000256" key="16">
    <source>
        <dbReference type="ARBA" id="ARBA00022759"/>
    </source>
</evidence>
<keyword evidence="17" id="KW-0227">DNA damage</keyword>
<dbReference type="InterPro" id="IPR045864">
    <property type="entry name" value="aa-tRNA-synth_II/BPL/LPL"/>
</dbReference>
<evidence type="ECO:0000256" key="17">
    <source>
        <dbReference type="ARBA" id="ARBA00022763"/>
    </source>
</evidence>
<keyword evidence="12" id="KW-0235">DNA replication</keyword>
<dbReference type="PRINTS" id="PR01043">
    <property type="entry name" value="TRNASYNTHGLY"/>
</dbReference>
<dbReference type="GO" id="GO:0017116">
    <property type="term" value="F:single-stranded DNA helicase activity"/>
    <property type="evidence" value="ECO:0007669"/>
    <property type="project" value="InterPro"/>
</dbReference>
<keyword evidence="28" id="KW-0511">Multifunctional enzyme</keyword>
<evidence type="ECO:0000256" key="6">
    <source>
        <dbReference type="ARBA" id="ARBA00012551"/>
    </source>
</evidence>
<reference evidence="33 34" key="1">
    <citation type="journal article" date="2019" name="Appl. Microbiol. Biotechnol.">
        <title>Genome sequence of Isaria javanica and comparative genome analysis insights into family S53 peptidase evolution in fungal entomopathogens.</title>
        <authorList>
            <person name="Lin R."/>
            <person name="Zhang X."/>
            <person name="Xin B."/>
            <person name="Zou M."/>
            <person name="Gao Y."/>
            <person name="Qin F."/>
            <person name="Hu Q."/>
            <person name="Xie B."/>
            <person name="Cheng X."/>
        </authorList>
    </citation>
    <scope>NUCLEOTIDE SEQUENCE [LARGE SCALE GENOMIC DNA]</scope>
    <source>
        <strain evidence="33 34">IJ1G</strain>
    </source>
</reference>
<dbReference type="InterPro" id="IPR014808">
    <property type="entry name" value="DNA_replication_fac_Dna2_N"/>
</dbReference>
<comment type="cofactor">
    <cofactor evidence="1">
        <name>[4Fe-4S] cluster</name>
        <dbReference type="ChEBI" id="CHEBI:49883"/>
    </cofactor>
</comment>
<keyword evidence="23" id="KW-0411">Iron-sulfur</keyword>
<name>A0A545V6W5_9HYPO</name>
<dbReference type="InterPro" id="IPR027031">
    <property type="entry name" value="Gly-tRNA_synthase/POLG2"/>
</dbReference>